<dbReference type="PIRSF" id="PIRSF038994">
    <property type="entry name" value="NagA"/>
    <property type="match status" value="1"/>
</dbReference>
<dbReference type="InterPro" id="IPR032466">
    <property type="entry name" value="Metal_Hydrolase"/>
</dbReference>
<dbReference type="EMBL" id="FWXV01000002">
    <property type="protein sequence ID" value="SMD00778.1"/>
    <property type="molecule type" value="Genomic_DNA"/>
</dbReference>
<gene>
    <name evidence="10" type="ORF">SAMN05661093_03848</name>
</gene>
<evidence type="ECO:0000256" key="7">
    <source>
        <dbReference type="PIRSR" id="PIRSR038994-2"/>
    </source>
</evidence>
<feature type="active site" description="Proton donor/acceptor" evidence="6">
    <location>
        <position position="267"/>
    </location>
</feature>
<dbReference type="PANTHER" id="PTHR11113:SF14">
    <property type="entry name" value="N-ACETYLGLUCOSAMINE-6-PHOSPHATE DEACETYLASE"/>
    <property type="match status" value="1"/>
</dbReference>
<comment type="similarity">
    <text evidence="1 5">Belongs to the metallo-dependent hydrolases superfamily. NagA family.</text>
</comment>
<keyword evidence="4 5" id="KW-0119">Carbohydrate metabolism</keyword>
<feature type="binding site" evidence="7">
    <location>
        <position position="135"/>
    </location>
    <ligand>
        <name>substrate</name>
    </ligand>
</feature>
<evidence type="ECO:0000313" key="10">
    <source>
        <dbReference type="EMBL" id="SMD00778.1"/>
    </source>
</evidence>
<evidence type="ECO:0000256" key="3">
    <source>
        <dbReference type="ARBA" id="ARBA00022801"/>
    </source>
</evidence>
<dbReference type="Pfam" id="PF01979">
    <property type="entry name" value="Amidohydro_1"/>
    <property type="match status" value="1"/>
</dbReference>
<feature type="binding site" evidence="8">
    <location>
        <position position="189"/>
    </location>
    <ligand>
        <name>Zn(2+)</name>
        <dbReference type="ChEBI" id="CHEBI:29105"/>
    </ligand>
</feature>
<accession>A0A1Y5XKV5</accession>
<evidence type="ECO:0000313" key="11">
    <source>
        <dbReference type="Proteomes" id="UP000192674"/>
    </source>
</evidence>
<proteinExistence type="inferred from homology"/>
<dbReference type="InterPro" id="IPR006680">
    <property type="entry name" value="Amidohydro-rel"/>
</dbReference>
<evidence type="ECO:0000259" key="9">
    <source>
        <dbReference type="Pfam" id="PF01979"/>
    </source>
</evidence>
<feature type="binding site" evidence="7">
    <location>
        <begin position="213"/>
        <end position="214"/>
    </location>
    <ligand>
        <name>substrate</name>
    </ligand>
</feature>
<dbReference type="SUPFAM" id="SSF51338">
    <property type="entry name" value="Composite domain of metallo-dependent hydrolases"/>
    <property type="match status" value="1"/>
</dbReference>
<name>A0A1Y5XKV5_KIBAR</name>
<dbReference type="GO" id="GO:0006046">
    <property type="term" value="P:N-acetylglucosamine catabolic process"/>
    <property type="evidence" value="ECO:0007669"/>
    <property type="project" value="TreeGrafter"/>
</dbReference>
<dbReference type="Proteomes" id="UP000192674">
    <property type="component" value="Unassembled WGS sequence"/>
</dbReference>
<evidence type="ECO:0000256" key="8">
    <source>
        <dbReference type="PIRSR" id="PIRSR038994-3"/>
    </source>
</evidence>
<dbReference type="AlphaFoldDB" id="A0A1Y5XKV5"/>
<sequence>MSTVLAAQKALIGRGFTGPVSVRIEDGRIAQVTESADGEAANGLLTPGLVDIQVNGAFGADFAEIDEEGLRRIVRNLPSTGVTRFLPTLITADLTALLEQARVLLSAVSTVNGAGAQSLGVHLEGPFLSPKRPGVHDPSLMVPPTPERVDAVLELRDALRMVTLAPELPGGFDAVKRLTEAGVLVAVGHTDATGAETSKAADLGAHMITHLFNAQRGLGHREPGVPGVALVDERYTLGLIADLAHVGADACRLVFKAAGDRVALVTDAVAAAGMPPGVYRLGGADVLLSDDGVPRSAEGTIAGSALTLDRAIRNIISIGVDPVTAFRAATIVPAETIGESALGRIEPGAVADLVLWDDELRPSKVWVEGKLVYDVATVEAEVPLRPHREAAGQPL</sequence>
<organism evidence="10 11">
    <name type="scientific">Kibdelosporangium aridum</name>
    <dbReference type="NCBI Taxonomy" id="2030"/>
    <lineage>
        <taxon>Bacteria</taxon>
        <taxon>Bacillati</taxon>
        <taxon>Actinomycetota</taxon>
        <taxon>Actinomycetes</taxon>
        <taxon>Pseudonocardiales</taxon>
        <taxon>Pseudonocardiaceae</taxon>
        <taxon>Kibdelosporangium</taxon>
    </lineage>
</organism>
<evidence type="ECO:0000256" key="4">
    <source>
        <dbReference type="ARBA" id="ARBA00023277"/>
    </source>
</evidence>
<comment type="cofactor">
    <cofactor evidence="8">
        <name>a divalent metal cation</name>
        <dbReference type="ChEBI" id="CHEBI:60240"/>
    </cofactor>
    <text evidence="8">Binds 1 divalent metal cation per subunit.</text>
</comment>
<dbReference type="Gene3D" id="2.30.40.10">
    <property type="entry name" value="Urease, subunit C, domain 1"/>
    <property type="match status" value="1"/>
</dbReference>
<dbReference type="Gene3D" id="3.20.20.140">
    <property type="entry name" value="Metal-dependent hydrolases"/>
    <property type="match status" value="1"/>
</dbReference>
<dbReference type="NCBIfam" id="TIGR00221">
    <property type="entry name" value="nagA"/>
    <property type="match status" value="1"/>
</dbReference>
<keyword evidence="11" id="KW-1185">Reference proteome</keyword>
<protein>
    <submittedName>
        <fullName evidence="10">N-acetylglucosamine-6-phosphate deacetylase</fullName>
    </submittedName>
</protein>
<dbReference type="RefSeq" id="WP_051897238.1">
    <property type="nucleotide sequence ID" value="NZ_FWXV01000002.1"/>
</dbReference>
<keyword evidence="2 8" id="KW-0479">Metal-binding</keyword>
<dbReference type="SUPFAM" id="SSF51556">
    <property type="entry name" value="Metallo-dependent hydrolases"/>
    <property type="match status" value="1"/>
</dbReference>
<feature type="binding site" evidence="7">
    <location>
        <position position="221"/>
    </location>
    <ligand>
        <name>substrate</name>
    </ligand>
</feature>
<dbReference type="GO" id="GO:0008448">
    <property type="term" value="F:N-acetylglucosamine-6-phosphate deacetylase activity"/>
    <property type="evidence" value="ECO:0007669"/>
    <property type="project" value="InterPro"/>
</dbReference>
<dbReference type="CDD" id="cd00854">
    <property type="entry name" value="NagA"/>
    <property type="match status" value="1"/>
</dbReference>
<feature type="domain" description="Amidohydrolase-related" evidence="9">
    <location>
        <begin position="45"/>
        <end position="372"/>
    </location>
</feature>
<dbReference type="GO" id="GO:0046872">
    <property type="term" value="F:metal ion binding"/>
    <property type="evidence" value="ECO:0007669"/>
    <property type="project" value="UniProtKB-KW"/>
</dbReference>
<dbReference type="InterPro" id="IPR011059">
    <property type="entry name" value="Metal-dep_hydrolase_composite"/>
</dbReference>
<dbReference type="PANTHER" id="PTHR11113">
    <property type="entry name" value="N-ACETYLGLUCOSAMINE-6-PHOSPHATE DEACETYLASE"/>
    <property type="match status" value="1"/>
</dbReference>
<reference evidence="10 11" key="1">
    <citation type="submission" date="2017-04" db="EMBL/GenBank/DDBJ databases">
        <authorList>
            <person name="Afonso C.L."/>
            <person name="Miller P.J."/>
            <person name="Scott M.A."/>
            <person name="Spackman E."/>
            <person name="Goraichik I."/>
            <person name="Dimitrov K.M."/>
            <person name="Suarez D.L."/>
            <person name="Swayne D.E."/>
        </authorList>
    </citation>
    <scope>NUCLEOTIDE SEQUENCE [LARGE SCALE GENOMIC DNA]</scope>
    <source>
        <strain evidence="10 11">DSM 43828</strain>
    </source>
</reference>
<dbReference type="OrthoDB" id="9776488at2"/>
<keyword evidence="3 5" id="KW-0378">Hydrolase</keyword>
<evidence type="ECO:0000256" key="2">
    <source>
        <dbReference type="ARBA" id="ARBA00022723"/>
    </source>
</evidence>
<feature type="binding site" evidence="8">
    <location>
        <position position="124"/>
    </location>
    <ligand>
        <name>Zn(2+)</name>
        <dbReference type="ChEBI" id="CHEBI:29105"/>
    </ligand>
</feature>
<evidence type="ECO:0000256" key="1">
    <source>
        <dbReference type="ARBA" id="ARBA00010716"/>
    </source>
</evidence>
<feature type="binding site" evidence="8">
    <location>
        <position position="210"/>
    </location>
    <ligand>
        <name>Zn(2+)</name>
        <dbReference type="ChEBI" id="CHEBI:29105"/>
    </ligand>
</feature>
<evidence type="ECO:0000256" key="6">
    <source>
        <dbReference type="PIRSR" id="PIRSR038994-1"/>
    </source>
</evidence>
<dbReference type="InterPro" id="IPR003764">
    <property type="entry name" value="GlcNAc_6-P_deAcase"/>
</dbReference>
<evidence type="ECO:0000256" key="5">
    <source>
        <dbReference type="PIRNR" id="PIRNR038994"/>
    </source>
</evidence>
<feature type="binding site" evidence="7">
    <location>
        <begin position="301"/>
        <end position="303"/>
    </location>
    <ligand>
        <name>substrate</name>
    </ligand>
</feature>
<feature type="binding site" evidence="7">
    <location>
        <position position="245"/>
    </location>
    <ligand>
        <name>substrate</name>
    </ligand>
</feature>